<dbReference type="EMBL" id="JARK01001345">
    <property type="protein sequence ID" value="EYC26856.1"/>
    <property type="molecule type" value="Genomic_DNA"/>
</dbReference>
<dbReference type="AlphaFoldDB" id="A0A016VHS2"/>
<evidence type="ECO:0000313" key="2">
    <source>
        <dbReference type="Proteomes" id="UP000024635"/>
    </source>
</evidence>
<organism evidence="1 2">
    <name type="scientific">Ancylostoma ceylanicum</name>
    <dbReference type="NCBI Taxonomy" id="53326"/>
    <lineage>
        <taxon>Eukaryota</taxon>
        <taxon>Metazoa</taxon>
        <taxon>Ecdysozoa</taxon>
        <taxon>Nematoda</taxon>
        <taxon>Chromadorea</taxon>
        <taxon>Rhabditida</taxon>
        <taxon>Rhabditina</taxon>
        <taxon>Rhabditomorpha</taxon>
        <taxon>Strongyloidea</taxon>
        <taxon>Ancylostomatidae</taxon>
        <taxon>Ancylostomatinae</taxon>
        <taxon>Ancylostoma</taxon>
    </lineage>
</organism>
<evidence type="ECO:0000313" key="1">
    <source>
        <dbReference type="EMBL" id="EYC26856.1"/>
    </source>
</evidence>
<reference evidence="2" key="1">
    <citation type="journal article" date="2015" name="Nat. Genet.">
        <title>The genome and transcriptome of the zoonotic hookworm Ancylostoma ceylanicum identify infection-specific gene families.</title>
        <authorList>
            <person name="Schwarz E.M."/>
            <person name="Hu Y."/>
            <person name="Antoshechkin I."/>
            <person name="Miller M.M."/>
            <person name="Sternberg P.W."/>
            <person name="Aroian R.V."/>
        </authorList>
    </citation>
    <scope>NUCLEOTIDE SEQUENCE</scope>
    <source>
        <strain evidence="2">HY135</strain>
    </source>
</reference>
<dbReference type="Proteomes" id="UP000024635">
    <property type="component" value="Unassembled WGS sequence"/>
</dbReference>
<keyword evidence="2" id="KW-1185">Reference proteome</keyword>
<comment type="caution">
    <text evidence="1">The sequence shown here is derived from an EMBL/GenBank/DDBJ whole genome shotgun (WGS) entry which is preliminary data.</text>
</comment>
<proteinExistence type="predicted"/>
<accession>A0A016VHS2</accession>
<sequence length="75" mass="9060">MRWTMQDQNLSRSRTVCCQSCTARQYCTQDNFIMNILRNGPYKLVFFFSRISWILPHPFNIKKQVKYKLEMESST</sequence>
<protein>
    <submittedName>
        <fullName evidence="1">Uncharacterized protein</fullName>
    </submittedName>
</protein>
<gene>
    <name evidence="1" type="primary">Acey_s0009.g392</name>
    <name evidence="1" type="ORF">Y032_0009g392</name>
</gene>
<name>A0A016VHS2_9BILA</name>